<evidence type="ECO:0000313" key="1">
    <source>
        <dbReference type="EMBL" id="NEE08903.1"/>
    </source>
</evidence>
<organism evidence="1">
    <name type="scientific">Streptomyces sp. SID7499</name>
    <dbReference type="NCBI Taxonomy" id="2706086"/>
    <lineage>
        <taxon>Bacteria</taxon>
        <taxon>Bacillati</taxon>
        <taxon>Actinomycetota</taxon>
        <taxon>Actinomycetes</taxon>
        <taxon>Kitasatosporales</taxon>
        <taxon>Streptomycetaceae</taxon>
        <taxon>Streptomyces</taxon>
    </lineage>
</organism>
<dbReference type="EMBL" id="JAAGMN010002074">
    <property type="protein sequence ID" value="NEE08903.1"/>
    <property type="molecule type" value="Genomic_DNA"/>
</dbReference>
<dbReference type="AlphaFoldDB" id="A0A6G3WU07"/>
<name>A0A6G3WU07_9ACTN</name>
<gene>
    <name evidence="1" type="ORF">G3M58_20920</name>
</gene>
<comment type="caution">
    <text evidence="1">The sequence shown here is derived from an EMBL/GenBank/DDBJ whole genome shotgun (WGS) entry which is preliminary data.</text>
</comment>
<proteinExistence type="predicted"/>
<reference evidence="1" key="1">
    <citation type="submission" date="2020-01" db="EMBL/GenBank/DDBJ databases">
        <title>Insect and environment-associated Actinomycetes.</title>
        <authorList>
            <person name="Currrie C."/>
            <person name="Chevrette M."/>
            <person name="Carlson C."/>
            <person name="Stubbendieck R."/>
            <person name="Wendt-Pienkowski E."/>
        </authorList>
    </citation>
    <scope>NUCLEOTIDE SEQUENCE</scope>
    <source>
        <strain evidence="1">SID7499</strain>
    </source>
</reference>
<sequence>PDLVPGARLLLLGEYGVEPRTVPAEAITKVVGELADAEVELPDVEAPALLLGQDLAGAGLITAAEEAGLRREMVRGAAALGHRRLVFAPDPYAPWEDPAALRAEADRLGVELTVLESPSPVPADV</sequence>
<protein>
    <submittedName>
        <fullName evidence="1">Uncharacterized protein</fullName>
    </submittedName>
</protein>
<accession>A0A6G3WU07</accession>
<feature type="non-terminal residue" evidence="1">
    <location>
        <position position="125"/>
    </location>
</feature>
<feature type="non-terminal residue" evidence="1">
    <location>
        <position position="1"/>
    </location>
</feature>